<comment type="caution">
    <text evidence="2">The sequence shown here is derived from an EMBL/GenBank/DDBJ whole genome shotgun (WGS) entry which is preliminary data.</text>
</comment>
<reference evidence="2" key="1">
    <citation type="submission" date="2020-09" db="EMBL/GenBank/DDBJ databases">
        <title>Comparative genome analyses of four rice-infecting Rhizoctonia solani isolates reveal extensive enrichment of homogalacturonan modification genes.</title>
        <authorList>
            <person name="Lee D.-Y."/>
            <person name="Jeon J."/>
            <person name="Kim K.-T."/>
            <person name="Cheong K."/>
            <person name="Song H."/>
            <person name="Choi G."/>
            <person name="Ko J."/>
            <person name="Opiyo S.O."/>
            <person name="Zuo S."/>
            <person name="Madhav S."/>
            <person name="Lee Y.-H."/>
            <person name="Wang G.-L."/>
        </authorList>
    </citation>
    <scope>NUCLEOTIDE SEQUENCE</scope>
    <source>
        <strain evidence="2">AG1-IA B2</strain>
    </source>
</reference>
<accession>A0A8H7I6L2</accession>
<dbReference type="AlphaFoldDB" id="A0A8H7I6L2"/>
<dbReference type="EMBL" id="JACYCF010000021">
    <property type="protein sequence ID" value="KAF8750336.1"/>
    <property type="molecule type" value="Genomic_DNA"/>
</dbReference>
<proteinExistence type="predicted"/>
<feature type="region of interest" description="Disordered" evidence="1">
    <location>
        <begin position="21"/>
        <end position="40"/>
    </location>
</feature>
<evidence type="ECO:0000313" key="2">
    <source>
        <dbReference type="EMBL" id="KAF8750336.1"/>
    </source>
</evidence>
<gene>
    <name evidence="2" type="ORF">RHS01_09409</name>
</gene>
<sequence>MSSDTDSIWVCTRLVKSTDRPARAIQQDGDSKWDTAGSEGVGLNDCEIEVTDQLDDSEGWEIGAGLEEEPAPLWRVVSALQVLRSRSTRKSRS</sequence>
<name>A0A8H7I6L2_9AGAM</name>
<evidence type="ECO:0000256" key="1">
    <source>
        <dbReference type="SAM" id="MobiDB-lite"/>
    </source>
</evidence>
<evidence type="ECO:0000313" key="3">
    <source>
        <dbReference type="Proteomes" id="UP000614334"/>
    </source>
</evidence>
<organism evidence="2 3">
    <name type="scientific">Rhizoctonia solani</name>
    <dbReference type="NCBI Taxonomy" id="456999"/>
    <lineage>
        <taxon>Eukaryota</taxon>
        <taxon>Fungi</taxon>
        <taxon>Dikarya</taxon>
        <taxon>Basidiomycota</taxon>
        <taxon>Agaricomycotina</taxon>
        <taxon>Agaricomycetes</taxon>
        <taxon>Cantharellales</taxon>
        <taxon>Ceratobasidiaceae</taxon>
        <taxon>Rhizoctonia</taxon>
    </lineage>
</organism>
<dbReference type="Proteomes" id="UP000614334">
    <property type="component" value="Unassembled WGS sequence"/>
</dbReference>
<protein>
    <submittedName>
        <fullName evidence="2">Uncharacterized protein</fullName>
    </submittedName>
</protein>